<organism evidence="1 2">
    <name type="scientific">Aspergillus cavernicola</name>
    <dbReference type="NCBI Taxonomy" id="176166"/>
    <lineage>
        <taxon>Eukaryota</taxon>
        <taxon>Fungi</taxon>
        <taxon>Dikarya</taxon>
        <taxon>Ascomycota</taxon>
        <taxon>Pezizomycotina</taxon>
        <taxon>Eurotiomycetes</taxon>
        <taxon>Eurotiomycetidae</taxon>
        <taxon>Eurotiales</taxon>
        <taxon>Aspergillaceae</taxon>
        <taxon>Aspergillus</taxon>
        <taxon>Aspergillus subgen. Nidulantes</taxon>
    </lineage>
</organism>
<accession>A0ABR4I5Y5</accession>
<comment type="caution">
    <text evidence="1">The sequence shown here is derived from an EMBL/GenBank/DDBJ whole genome shotgun (WGS) entry which is preliminary data.</text>
</comment>
<dbReference type="Proteomes" id="UP001610335">
    <property type="component" value="Unassembled WGS sequence"/>
</dbReference>
<proteinExistence type="predicted"/>
<evidence type="ECO:0000313" key="1">
    <source>
        <dbReference type="EMBL" id="KAL2823156.1"/>
    </source>
</evidence>
<keyword evidence="2" id="KW-1185">Reference proteome</keyword>
<name>A0ABR4I5Y5_9EURO</name>
<sequence length="88" mass="9572">MKVLRSNGICRLESRLLGVGRREAKQSIRCKTSTWTSAPFVMAQPRRGANCLSTDLLALGSFKLLNLSCLLPQSLLLLSVLLSGALLD</sequence>
<evidence type="ECO:0000313" key="2">
    <source>
        <dbReference type="Proteomes" id="UP001610335"/>
    </source>
</evidence>
<protein>
    <submittedName>
        <fullName evidence="1">Uncharacterized protein</fullName>
    </submittedName>
</protein>
<gene>
    <name evidence="1" type="ORF">BDW59DRAFT_99767</name>
</gene>
<dbReference type="EMBL" id="JBFXLS010000055">
    <property type="protein sequence ID" value="KAL2823156.1"/>
    <property type="molecule type" value="Genomic_DNA"/>
</dbReference>
<reference evidence="1 2" key="1">
    <citation type="submission" date="2024-07" db="EMBL/GenBank/DDBJ databases">
        <title>Section-level genome sequencing and comparative genomics of Aspergillus sections Usti and Cavernicolus.</title>
        <authorList>
            <consortium name="Lawrence Berkeley National Laboratory"/>
            <person name="Nybo J.L."/>
            <person name="Vesth T.C."/>
            <person name="Theobald S."/>
            <person name="Frisvad J.C."/>
            <person name="Larsen T.O."/>
            <person name="Kjaerboelling I."/>
            <person name="Rothschild-Mancinelli K."/>
            <person name="Lyhne E.K."/>
            <person name="Kogle M.E."/>
            <person name="Barry K."/>
            <person name="Clum A."/>
            <person name="Na H."/>
            <person name="Ledsgaard L."/>
            <person name="Lin J."/>
            <person name="Lipzen A."/>
            <person name="Kuo A."/>
            <person name="Riley R."/>
            <person name="Mondo S."/>
            <person name="LaButti K."/>
            <person name="Haridas S."/>
            <person name="Pangalinan J."/>
            <person name="Salamov A.A."/>
            <person name="Simmons B.A."/>
            <person name="Magnuson J.K."/>
            <person name="Chen J."/>
            <person name="Drula E."/>
            <person name="Henrissat B."/>
            <person name="Wiebenga A."/>
            <person name="Lubbers R.J."/>
            <person name="Gomes A.C."/>
            <person name="Makela M.R."/>
            <person name="Stajich J."/>
            <person name="Grigoriev I.V."/>
            <person name="Mortensen U.H."/>
            <person name="De vries R.P."/>
            <person name="Baker S.E."/>
            <person name="Andersen M.R."/>
        </authorList>
    </citation>
    <scope>NUCLEOTIDE SEQUENCE [LARGE SCALE GENOMIC DNA]</scope>
    <source>
        <strain evidence="1 2">CBS 600.67</strain>
    </source>
</reference>